<keyword evidence="2" id="KW-1185">Reference proteome</keyword>
<name>A0ABU6T3X8_9FABA</name>
<reference evidence="1 2" key="1">
    <citation type="journal article" date="2023" name="Plants (Basel)">
        <title>Bridging the Gap: Combining Genomics and Transcriptomics Approaches to Understand Stylosanthes scabra, an Orphan Legume from the Brazilian Caatinga.</title>
        <authorList>
            <person name="Ferreira-Neto J.R.C."/>
            <person name="da Silva M.D."/>
            <person name="Binneck E."/>
            <person name="de Melo N.F."/>
            <person name="da Silva R.H."/>
            <person name="de Melo A.L.T.M."/>
            <person name="Pandolfi V."/>
            <person name="Bustamante F.O."/>
            <person name="Brasileiro-Vidal A.C."/>
            <person name="Benko-Iseppon A.M."/>
        </authorList>
    </citation>
    <scope>NUCLEOTIDE SEQUENCE [LARGE SCALE GENOMIC DNA]</scope>
    <source>
        <tissue evidence="1">Leaves</tissue>
    </source>
</reference>
<gene>
    <name evidence="1" type="primary">CSLC12_7</name>
    <name evidence="1" type="ORF">PIB30_115905</name>
</gene>
<dbReference type="Proteomes" id="UP001341840">
    <property type="component" value="Unassembled WGS sequence"/>
</dbReference>
<proteinExistence type="predicted"/>
<accession>A0ABU6T3X8</accession>
<evidence type="ECO:0000313" key="1">
    <source>
        <dbReference type="EMBL" id="MED6142653.1"/>
    </source>
</evidence>
<protein>
    <submittedName>
        <fullName evidence="1">Xyloglucan glycosyltransferase 12</fullName>
    </submittedName>
</protein>
<feature type="non-terminal residue" evidence="1">
    <location>
        <position position="80"/>
    </location>
</feature>
<dbReference type="EMBL" id="JASCZI010074802">
    <property type="protein sequence ID" value="MED6142653.1"/>
    <property type="molecule type" value="Genomic_DNA"/>
</dbReference>
<organism evidence="1 2">
    <name type="scientific">Stylosanthes scabra</name>
    <dbReference type="NCBI Taxonomy" id="79078"/>
    <lineage>
        <taxon>Eukaryota</taxon>
        <taxon>Viridiplantae</taxon>
        <taxon>Streptophyta</taxon>
        <taxon>Embryophyta</taxon>
        <taxon>Tracheophyta</taxon>
        <taxon>Spermatophyta</taxon>
        <taxon>Magnoliopsida</taxon>
        <taxon>eudicotyledons</taxon>
        <taxon>Gunneridae</taxon>
        <taxon>Pentapetalae</taxon>
        <taxon>rosids</taxon>
        <taxon>fabids</taxon>
        <taxon>Fabales</taxon>
        <taxon>Fabaceae</taxon>
        <taxon>Papilionoideae</taxon>
        <taxon>50 kb inversion clade</taxon>
        <taxon>dalbergioids sensu lato</taxon>
        <taxon>Dalbergieae</taxon>
        <taxon>Pterocarpus clade</taxon>
        <taxon>Stylosanthes</taxon>
    </lineage>
</organism>
<comment type="caution">
    <text evidence="1">The sequence shown here is derived from an EMBL/GenBank/DDBJ whole genome shotgun (WGS) entry which is preliminary data.</text>
</comment>
<sequence>MFGKNKESHRGTPVVVKMENPNWSMVELEAPSEDDFIVTTATSERDKARGKNAKQLTWVLLLKAHRAAGCLASLPPALLS</sequence>
<evidence type="ECO:0000313" key="2">
    <source>
        <dbReference type="Proteomes" id="UP001341840"/>
    </source>
</evidence>